<feature type="disulfide bond" evidence="2">
    <location>
        <begin position="509"/>
        <end position="518"/>
    </location>
</feature>
<feature type="domain" description="EGF-like" evidence="3">
    <location>
        <begin position="482"/>
        <end position="519"/>
    </location>
</feature>
<dbReference type="PRINTS" id="PR00261">
    <property type="entry name" value="LDLRECEPTOR"/>
</dbReference>
<dbReference type="SMART" id="SM00181">
    <property type="entry name" value="EGF"/>
    <property type="match status" value="3"/>
</dbReference>
<name>A0A815AKT9_9BILA</name>
<protein>
    <recommendedName>
        <fullName evidence="3">EGF-like domain-containing protein</fullName>
    </recommendedName>
</protein>
<evidence type="ECO:0000256" key="1">
    <source>
        <dbReference type="ARBA" id="ARBA00023157"/>
    </source>
</evidence>
<gene>
    <name evidence="4" type="ORF">GPM918_LOCUS26600</name>
    <name evidence="5" type="ORF">SRO942_LOCUS26782</name>
</gene>
<dbReference type="PROSITE" id="PS50068">
    <property type="entry name" value="LDLRA_2"/>
    <property type="match status" value="1"/>
</dbReference>
<evidence type="ECO:0000259" key="3">
    <source>
        <dbReference type="PROSITE" id="PS50026"/>
    </source>
</evidence>
<dbReference type="EMBL" id="CAJOBC010018690">
    <property type="protein sequence ID" value="CAF4038452.1"/>
    <property type="molecule type" value="Genomic_DNA"/>
</dbReference>
<sequence>MDGYEDCPNNYDERYEKTCDLNMKHRYKCSNINQCIPRIMLNDNVQQCLDGGSDEYSYEICYNSNSLQCEYLRYDNALSTITKNSNIVFQQICNGMRDPFYVNETDETDCDLWPCVTEYTICDTYWNCKTGIDELNCNYGEEGTSEFFSVQYAKGHNCPDQTQYCVKIDYKNYSRINNMTCISITEVNNNHIDCLGASDERDYCRRAYPNERTLRYKCLNSTKCISPTQLCDCKKNCDLGDDETHVCPWLTSYKCDSTFFTCSNGYQSKRQYHCNGWNECGWEFNLIHGGNDEIFCDLIEKPKFKYLSINNFDVYPANASSSLLIITSYQNKQQNYLPAQKQQIAVTDVRIDVKRSFYCNYGFLIRTNQNELKCLCSPNYYATDLGGNNIYKILVTLIDNETDVIVSYEQLTFIPIRNCMQKYVFYLLSKVINRNYYVRIHAYDLYRNQIEYRASWYYDIKFNFLPVNRLTIKVYIPVKPSISLLCTQCNKHGQCKQYVNNNQSIFCLCDPGWTGKYCDIKYKCKCSIESLCINNEICICPENKMGSLCYIPYSVCKKKENICAHNGTCLAYDSRFNLAESTICSCPVGYSGKSCHIANIKVDISFGEITNIPSVILIHSIHTHHVKDPTRKTYFQRISSLYQRTFSVYYSPDNFPKLIYTQLGNEYYLAALLTKAIQIHTLLSTTIISSNQCFHVERLLNSKIMLLDRINRVKFYHQICIQNLTKLCFYDETFMCLCTNDRQADCFTFNHNVYGCENSDNYCENNGRCIQNEDFCPTNSLCICSECYYGGLCQFSTTGYDLTLDGIIGLHIQRDVSIQEQAP</sequence>
<comment type="caution">
    <text evidence="4">The sequence shown here is derived from an EMBL/GenBank/DDBJ whole genome shotgun (WGS) entry which is preliminary data.</text>
</comment>
<feature type="domain" description="EGF-like" evidence="3">
    <location>
        <begin position="752"/>
        <end position="794"/>
    </location>
</feature>
<organism evidence="4 6">
    <name type="scientific">Didymodactylos carnosus</name>
    <dbReference type="NCBI Taxonomy" id="1234261"/>
    <lineage>
        <taxon>Eukaryota</taxon>
        <taxon>Metazoa</taxon>
        <taxon>Spiralia</taxon>
        <taxon>Gnathifera</taxon>
        <taxon>Rotifera</taxon>
        <taxon>Eurotatoria</taxon>
        <taxon>Bdelloidea</taxon>
        <taxon>Philodinida</taxon>
        <taxon>Philodinidae</taxon>
        <taxon>Didymodactylos</taxon>
    </lineage>
</organism>
<feature type="disulfide bond" evidence="2">
    <location>
        <begin position="586"/>
        <end position="595"/>
    </location>
</feature>
<dbReference type="Pfam" id="PF00008">
    <property type="entry name" value="EGF"/>
    <property type="match status" value="1"/>
</dbReference>
<accession>A0A815AKT9</accession>
<feature type="domain" description="EGF-like" evidence="3">
    <location>
        <begin position="552"/>
        <end position="596"/>
    </location>
</feature>
<keyword evidence="6" id="KW-1185">Reference proteome</keyword>
<reference evidence="4" key="1">
    <citation type="submission" date="2021-02" db="EMBL/GenBank/DDBJ databases">
        <authorList>
            <person name="Nowell W R."/>
        </authorList>
    </citation>
    <scope>NUCLEOTIDE SEQUENCE</scope>
</reference>
<dbReference type="PROSITE" id="PS50026">
    <property type="entry name" value="EGF_3"/>
    <property type="match status" value="3"/>
</dbReference>
<dbReference type="Proteomes" id="UP000681722">
    <property type="component" value="Unassembled WGS sequence"/>
</dbReference>
<dbReference type="OrthoDB" id="10045365at2759"/>
<dbReference type="Proteomes" id="UP000663829">
    <property type="component" value="Unassembled WGS sequence"/>
</dbReference>
<dbReference type="Gene3D" id="2.10.25.10">
    <property type="entry name" value="Laminin"/>
    <property type="match status" value="1"/>
</dbReference>
<dbReference type="GO" id="GO:0043235">
    <property type="term" value="C:receptor complex"/>
    <property type="evidence" value="ECO:0007669"/>
    <property type="project" value="TreeGrafter"/>
</dbReference>
<dbReference type="InterPro" id="IPR051221">
    <property type="entry name" value="LDLR-related"/>
</dbReference>
<dbReference type="SMART" id="SM00192">
    <property type="entry name" value="LDLa"/>
    <property type="match status" value="5"/>
</dbReference>
<dbReference type="InterPro" id="IPR002172">
    <property type="entry name" value="LDrepeatLR_classA_rpt"/>
</dbReference>
<feature type="disulfide bond" evidence="2">
    <location>
        <begin position="784"/>
        <end position="793"/>
    </location>
</feature>
<keyword evidence="2" id="KW-0245">EGF-like domain</keyword>
<dbReference type="PROSITE" id="PS00022">
    <property type="entry name" value="EGF_1"/>
    <property type="match status" value="3"/>
</dbReference>
<dbReference type="PROSITE" id="PS01186">
    <property type="entry name" value="EGF_2"/>
    <property type="match status" value="2"/>
</dbReference>
<comment type="caution">
    <text evidence="2">Lacks conserved residue(s) required for the propagation of feature annotation.</text>
</comment>
<dbReference type="PANTHER" id="PTHR22722">
    <property type="entry name" value="LOW-DENSITY LIPOPROTEIN RECEPTOR-RELATED PROTEIN 2-RELATED"/>
    <property type="match status" value="1"/>
</dbReference>
<evidence type="ECO:0000313" key="4">
    <source>
        <dbReference type="EMBL" id="CAF1260927.1"/>
    </source>
</evidence>
<dbReference type="EMBL" id="CAJNOQ010010783">
    <property type="protein sequence ID" value="CAF1260927.1"/>
    <property type="molecule type" value="Genomic_DNA"/>
</dbReference>
<keyword evidence="1 2" id="KW-1015">Disulfide bond</keyword>
<proteinExistence type="predicted"/>
<evidence type="ECO:0000313" key="6">
    <source>
        <dbReference type="Proteomes" id="UP000663829"/>
    </source>
</evidence>
<evidence type="ECO:0000256" key="2">
    <source>
        <dbReference type="PROSITE-ProRule" id="PRU00076"/>
    </source>
</evidence>
<dbReference type="GO" id="GO:0005886">
    <property type="term" value="C:plasma membrane"/>
    <property type="evidence" value="ECO:0007669"/>
    <property type="project" value="TreeGrafter"/>
</dbReference>
<dbReference type="SUPFAM" id="SSF57196">
    <property type="entry name" value="EGF/Laminin"/>
    <property type="match status" value="1"/>
</dbReference>
<dbReference type="InterPro" id="IPR000742">
    <property type="entry name" value="EGF"/>
</dbReference>
<dbReference type="AlphaFoldDB" id="A0A815AKT9"/>
<evidence type="ECO:0000313" key="5">
    <source>
        <dbReference type="EMBL" id="CAF4038452.1"/>
    </source>
</evidence>